<name>A0A9N7VA95_PLEPL</name>
<comment type="caution">
    <text evidence="2">The sequence shown here is derived from an EMBL/GenBank/DDBJ whole genome shotgun (WGS) entry which is preliminary data.</text>
</comment>
<keyword evidence="3" id="KW-1185">Reference proteome</keyword>
<proteinExistence type="predicted"/>
<evidence type="ECO:0000313" key="2">
    <source>
        <dbReference type="EMBL" id="CAB1447115.1"/>
    </source>
</evidence>
<dbReference type="Proteomes" id="UP001153269">
    <property type="component" value="Unassembled WGS sequence"/>
</dbReference>
<dbReference type="AlphaFoldDB" id="A0A9N7VA95"/>
<organism evidence="2 3">
    <name type="scientific">Pleuronectes platessa</name>
    <name type="common">European plaice</name>
    <dbReference type="NCBI Taxonomy" id="8262"/>
    <lineage>
        <taxon>Eukaryota</taxon>
        <taxon>Metazoa</taxon>
        <taxon>Chordata</taxon>
        <taxon>Craniata</taxon>
        <taxon>Vertebrata</taxon>
        <taxon>Euteleostomi</taxon>
        <taxon>Actinopterygii</taxon>
        <taxon>Neopterygii</taxon>
        <taxon>Teleostei</taxon>
        <taxon>Neoteleostei</taxon>
        <taxon>Acanthomorphata</taxon>
        <taxon>Carangaria</taxon>
        <taxon>Pleuronectiformes</taxon>
        <taxon>Pleuronectoidei</taxon>
        <taxon>Pleuronectidae</taxon>
        <taxon>Pleuronectes</taxon>
    </lineage>
</organism>
<evidence type="ECO:0000313" key="3">
    <source>
        <dbReference type="Proteomes" id="UP001153269"/>
    </source>
</evidence>
<accession>A0A9N7VA95</accession>
<gene>
    <name evidence="2" type="ORF">PLEPLA_LOCUS34811</name>
</gene>
<evidence type="ECO:0000256" key="1">
    <source>
        <dbReference type="SAM" id="MobiDB-lite"/>
    </source>
</evidence>
<feature type="compositionally biased region" description="Polar residues" evidence="1">
    <location>
        <begin position="35"/>
        <end position="45"/>
    </location>
</feature>
<sequence length="125" mass="13169">MYGAGSGCSSSSSSSSSISQGRTELAIHSHAHGTRSLTQSVTQAHSQEHAGTHRALALSSGALTLSSGGLNEADAAELKRTGGFSFRLIGDLVDYVNVARPERLSDMDFYFARCRSSERTMTGVN</sequence>
<reference evidence="2" key="1">
    <citation type="submission" date="2020-03" db="EMBL/GenBank/DDBJ databases">
        <authorList>
            <person name="Weist P."/>
        </authorList>
    </citation>
    <scope>NUCLEOTIDE SEQUENCE</scope>
</reference>
<dbReference type="EMBL" id="CADEAL010003936">
    <property type="protein sequence ID" value="CAB1447115.1"/>
    <property type="molecule type" value="Genomic_DNA"/>
</dbReference>
<feature type="region of interest" description="Disordered" evidence="1">
    <location>
        <begin position="1"/>
        <end position="53"/>
    </location>
</feature>
<protein>
    <submittedName>
        <fullName evidence="2">Uncharacterized protein</fullName>
    </submittedName>
</protein>
<feature type="compositionally biased region" description="Low complexity" evidence="1">
    <location>
        <begin position="9"/>
        <end position="19"/>
    </location>
</feature>